<keyword evidence="2" id="KW-1185">Reference proteome</keyword>
<organism evidence="1 2">
    <name type="scientific">Flavobacterium defluvii</name>
    <dbReference type="NCBI Taxonomy" id="370979"/>
    <lineage>
        <taxon>Bacteria</taxon>
        <taxon>Pseudomonadati</taxon>
        <taxon>Bacteroidota</taxon>
        <taxon>Flavobacteriia</taxon>
        <taxon>Flavobacteriales</taxon>
        <taxon>Flavobacteriaceae</taxon>
        <taxon>Flavobacterium</taxon>
    </lineage>
</organism>
<accession>A0A1M5E7D3</accession>
<dbReference type="AlphaFoldDB" id="A0A1M5E7D3"/>
<dbReference type="STRING" id="370979.SAMN05443663_10152"/>
<evidence type="ECO:0000313" key="1">
    <source>
        <dbReference type="EMBL" id="SHF75137.1"/>
    </source>
</evidence>
<dbReference type="RefSeq" id="WP_073412295.1">
    <property type="nucleotide sequence ID" value="NZ_FQWC01000001.1"/>
</dbReference>
<proteinExistence type="predicted"/>
<sequence>MKILTLTILLFTFFNISAQDLVPFYEYKKSSLSQEYLLNQSELHLNSENELYYKDKIIFSPIKDYRYCIYEMLEDRFLIISSINESDRYSQILYLLPKHKIKILDLKLNRWYEYNLKGNSVISISEKNEMIDLEYSECKSLHVNIRPLSK</sequence>
<gene>
    <name evidence="1" type="ORF">SAMN05443663_10152</name>
</gene>
<name>A0A1M5E7D3_9FLAO</name>
<dbReference type="EMBL" id="FQWC01000001">
    <property type="protein sequence ID" value="SHF75137.1"/>
    <property type="molecule type" value="Genomic_DNA"/>
</dbReference>
<protein>
    <submittedName>
        <fullName evidence="1">Uncharacterized protein</fullName>
    </submittedName>
</protein>
<evidence type="ECO:0000313" key="2">
    <source>
        <dbReference type="Proteomes" id="UP000184071"/>
    </source>
</evidence>
<dbReference type="Proteomes" id="UP000184071">
    <property type="component" value="Unassembled WGS sequence"/>
</dbReference>
<reference evidence="2" key="1">
    <citation type="submission" date="2016-11" db="EMBL/GenBank/DDBJ databases">
        <authorList>
            <person name="Varghese N."/>
            <person name="Submissions S."/>
        </authorList>
    </citation>
    <scope>NUCLEOTIDE SEQUENCE [LARGE SCALE GENOMIC DNA]</scope>
    <source>
        <strain evidence="2">DSM 17963</strain>
    </source>
</reference>